<keyword evidence="3" id="KW-1185">Reference proteome</keyword>
<protein>
    <submittedName>
        <fullName evidence="2">Uncharacterized protein</fullName>
    </submittedName>
</protein>
<proteinExistence type="predicted"/>
<evidence type="ECO:0000313" key="3">
    <source>
        <dbReference type="Proteomes" id="UP000799429"/>
    </source>
</evidence>
<sequence length="307" mass="34443">MFDTYQTSPLPKSQPQSPPEQTGQPLNIRYDLSHYQKAQTPIGPPSQISLDITNTRSKTIIRPLPISHPITLRRLAPRPTRTTRGIRISRALLPHSCLLALPLLRPHQPIQPTFPHPHILAIRRRRQEPSCRFLQDALQRLEDQLRFLWVCFRLNWAHRTTHALLLRVFCSRFTATLFLFLVTRSARQPPPGLNDTPSESLPPLDHHQLPIHHSYAGLLHGAPAAGAERGLPHTADISGVPRRIAGCEFVEKSGMRAEETEIGAGEGEGCCAGAGMGIVGGGAHCAYIWGRREGEIMQRFFEFLKEY</sequence>
<organism evidence="2 3">
    <name type="scientific">Patellaria atrata CBS 101060</name>
    <dbReference type="NCBI Taxonomy" id="1346257"/>
    <lineage>
        <taxon>Eukaryota</taxon>
        <taxon>Fungi</taxon>
        <taxon>Dikarya</taxon>
        <taxon>Ascomycota</taxon>
        <taxon>Pezizomycotina</taxon>
        <taxon>Dothideomycetes</taxon>
        <taxon>Dothideomycetes incertae sedis</taxon>
        <taxon>Patellariales</taxon>
        <taxon>Patellariaceae</taxon>
        <taxon>Patellaria</taxon>
    </lineage>
</organism>
<evidence type="ECO:0000313" key="2">
    <source>
        <dbReference type="EMBL" id="KAF2839763.1"/>
    </source>
</evidence>
<dbReference type="AlphaFoldDB" id="A0A9P4SDT3"/>
<name>A0A9P4SDT3_9PEZI</name>
<feature type="compositionally biased region" description="Low complexity" evidence="1">
    <location>
        <begin position="1"/>
        <end position="15"/>
    </location>
</feature>
<accession>A0A9P4SDT3</accession>
<evidence type="ECO:0000256" key="1">
    <source>
        <dbReference type="SAM" id="MobiDB-lite"/>
    </source>
</evidence>
<reference evidence="2" key="1">
    <citation type="journal article" date="2020" name="Stud. Mycol.">
        <title>101 Dothideomycetes genomes: a test case for predicting lifestyles and emergence of pathogens.</title>
        <authorList>
            <person name="Haridas S."/>
            <person name="Albert R."/>
            <person name="Binder M."/>
            <person name="Bloem J."/>
            <person name="Labutti K."/>
            <person name="Salamov A."/>
            <person name="Andreopoulos B."/>
            <person name="Baker S."/>
            <person name="Barry K."/>
            <person name="Bills G."/>
            <person name="Bluhm B."/>
            <person name="Cannon C."/>
            <person name="Castanera R."/>
            <person name="Culley D."/>
            <person name="Daum C."/>
            <person name="Ezra D."/>
            <person name="Gonzalez J."/>
            <person name="Henrissat B."/>
            <person name="Kuo A."/>
            <person name="Liang C."/>
            <person name="Lipzen A."/>
            <person name="Lutzoni F."/>
            <person name="Magnuson J."/>
            <person name="Mondo S."/>
            <person name="Nolan M."/>
            <person name="Ohm R."/>
            <person name="Pangilinan J."/>
            <person name="Park H.-J."/>
            <person name="Ramirez L."/>
            <person name="Alfaro M."/>
            <person name="Sun H."/>
            <person name="Tritt A."/>
            <person name="Yoshinaga Y."/>
            <person name="Zwiers L.-H."/>
            <person name="Turgeon B."/>
            <person name="Goodwin S."/>
            <person name="Spatafora J."/>
            <person name="Crous P."/>
            <person name="Grigoriev I."/>
        </authorList>
    </citation>
    <scope>NUCLEOTIDE SEQUENCE</scope>
    <source>
        <strain evidence="2">CBS 101060</strain>
    </source>
</reference>
<feature type="region of interest" description="Disordered" evidence="1">
    <location>
        <begin position="1"/>
        <end position="26"/>
    </location>
</feature>
<comment type="caution">
    <text evidence="2">The sequence shown here is derived from an EMBL/GenBank/DDBJ whole genome shotgun (WGS) entry which is preliminary data.</text>
</comment>
<gene>
    <name evidence="2" type="ORF">M501DRAFT_734420</name>
</gene>
<dbReference type="Proteomes" id="UP000799429">
    <property type="component" value="Unassembled WGS sequence"/>
</dbReference>
<dbReference type="EMBL" id="MU006094">
    <property type="protein sequence ID" value="KAF2839763.1"/>
    <property type="molecule type" value="Genomic_DNA"/>
</dbReference>